<comment type="function">
    <text evidence="5 7">Participates in transcription elongation, termination and antitermination.</text>
</comment>
<dbReference type="CDD" id="cd09891">
    <property type="entry name" value="NGN_Bact_1"/>
    <property type="match status" value="1"/>
</dbReference>
<keyword evidence="2 5" id="KW-0889">Transcription antitermination</keyword>
<evidence type="ECO:0000256" key="3">
    <source>
        <dbReference type="ARBA" id="ARBA00023015"/>
    </source>
</evidence>
<evidence type="ECO:0000313" key="11">
    <source>
        <dbReference type="Proteomes" id="UP000184268"/>
    </source>
</evidence>
<reference evidence="10 11" key="1">
    <citation type="submission" date="2016-11" db="EMBL/GenBank/DDBJ databases">
        <authorList>
            <person name="Jaros S."/>
            <person name="Januszkiewicz K."/>
            <person name="Wedrychowicz H."/>
        </authorList>
    </citation>
    <scope>NUCLEOTIDE SEQUENCE [LARGE SCALE GENOMIC DNA]</scope>
    <source>
        <strain evidence="10 11">DSM 16917</strain>
    </source>
</reference>
<dbReference type="GO" id="GO:0032784">
    <property type="term" value="P:regulation of DNA-templated transcription elongation"/>
    <property type="evidence" value="ECO:0007669"/>
    <property type="project" value="InterPro"/>
</dbReference>
<feature type="domain" description="KOW" evidence="9">
    <location>
        <begin position="127"/>
        <end position="154"/>
    </location>
</feature>
<accession>A0A1M5ZWL5</accession>
<dbReference type="EMBL" id="FQXG01000017">
    <property type="protein sequence ID" value="SHI28687.1"/>
    <property type="molecule type" value="Genomic_DNA"/>
</dbReference>
<evidence type="ECO:0000259" key="9">
    <source>
        <dbReference type="SMART" id="SM00739"/>
    </source>
</evidence>
<dbReference type="InterPro" id="IPR047050">
    <property type="entry name" value="NGN"/>
</dbReference>
<dbReference type="CDD" id="cd06091">
    <property type="entry name" value="KOW_NusG"/>
    <property type="match status" value="1"/>
</dbReference>
<dbReference type="InterPro" id="IPR015869">
    <property type="entry name" value="Transcrpt_antiterm_NusG_bac_CS"/>
</dbReference>
<evidence type="ECO:0000256" key="4">
    <source>
        <dbReference type="ARBA" id="ARBA00023163"/>
    </source>
</evidence>
<comment type="similarity">
    <text evidence="5 7">Belongs to the NusG family.</text>
</comment>
<protein>
    <recommendedName>
        <fullName evidence="5 6">Transcription termination/antitermination protein NusG</fullName>
    </recommendedName>
</protein>
<name>A0A1M5ZWL5_9GAMM</name>
<evidence type="ECO:0000256" key="2">
    <source>
        <dbReference type="ARBA" id="ARBA00022814"/>
    </source>
</evidence>
<dbReference type="Gene3D" id="2.30.30.30">
    <property type="match status" value="1"/>
</dbReference>
<dbReference type="InterPro" id="IPR005824">
    <property type="entry name" value="KOW"/>
</dbReference>
<dbReference type="InterPro" id="IPR006645">
    <property type="entry name" value="NGN-like_dom"/>
</dbReference>
<dbReference type="SMART" id="SM00738">
    <property type="entry name" value="NGN"/>
    <property type="match status" value="1"/>
</dbReference>
<dbReference type="Pfam" id="PF00467">
    <property type="entry name" value="KOW"/>
    <property type="match status" value="1"/>
</dbReference>
<dbReference type="FunFam" id="3.30.70.940:FF:000001">
    <property type="entry name" value="Transcription termination/antitermination protein NusG"/>
    <property type="match status" value="1"/>
</dbReference>
<keyword evidence="11" id="KW-1185">Reference proteome</keyword>
<dbReference type="Pfam" id="PF02357">
    <property type="entry name" value="NusG"/>
    <property type="match status" value="1"/>
</dbReference>
<dbReference type="SMART" id="SM00739">
    <property type="entry name" value="KOW"/>
    <property type="match status" value="1"/>
</dbReference>
<organism evidence="10 11">
    <name type="scientific">Ferrimonas marina</name>
    <dbReference type="NCBI Taxonomy" id="299255"/>
    <lineage>
        <taxon>Bacteria</taxon>
        <taxon>Pseudomonadati</taxon>
        <taxon>Pseudomonadota</taxon>
        <taxon>Gammaproteobacteria</taxon>
        <taxon>Alteromonadales</taxon>
        <taxon>Ferrimonadaceae</taxon>
        <taxon>Ferrimonas</taxon>
    </lineage>
</organism>
<dbReference type="Proteomes" id="UP000184268">
    <property type="component" value="Unassembled WGS sequence"/>
</dbReference>
<keyword evidence="3 5" id="KW-0805">Transcription regulation</keyword>
<sequence length="181" mass="20951">MSEQPKMRWYVVQAFSGFESRVAKTLKEHIRMHEMEKYFGEVLVPTEEVVEMRAGQRRKSERKFFPGYVLVQMEMNDESWHLVRNTPRVMGFIGGTSDRPAPITEKEANAILNRLEETTESPRHRTVYEPGEVVRVCDGPFADFNGTVEEVDYEKSRLKVSVMIFGRSTPVELDFGQVEKA</sequence>
<keyword evidence="4 5" id="KW-0804">Transcription</keyword>
<keyword evidence="1 5" id="KW-0806">Transcription termination</keyword>
<dbReference type="HAMAP" id="MF_00948">
    <property type="entry name" value="NusG"/>
    <property type="match status" value="1"/>
</dbReference>
<evidence type="ECO:0000256" key="6">
    <source>
        <dbReference type="NCBIfam" id="TIGR00922"/>
    </source>
</evidence>
<dbReference type="OrthoDB" id="9809075at2"/>
<dbReference type="GO" id="GO:0006353">
    <property type="term" value="P:DNA-templated transcription termination"/>
    <property type="evidence" value="ECO:0007669"/>
    <property type="project" value="UniProtKB-UniRule"/>
</dbReference>
<dbReference type="GO" id="GO:0006354">
    <property type="term" value="P:DNA-templated transcription elongation"/>
    <property type="evidence" value="ECO:0007669"/>
    <property type="project" value="UniProtKB-UniRule"/>
</dbReference>
<dbReference type="GO" id="GO:0031564">
    <property type="term" value="P:transcription antitermination"/>
    <property type="evidence" value="ECO:0007669"/>
    <property type="project" value="UniProtKB-UniRule"/>
</dbReference>
<dbReference type="PRINTS" id="PR00338">
    <property type="entry name" value="NUSGTNSCPFCT"/>
</dbReference>
<evidence type="ECO:0000259" key="8">
    <source>
        <dbReference type="SMART" id="SM00738"/>
    </source>
</evidence>
<dbReference type="SUPFAM" id="SSF50104">
    <property type="entry name" value="Translation proteins SH3-like domain"/>
    <property type="match status" value="1"/>
</dbReference>
<evidence type="ECO:0000256" key="5">
    <source>
        <dbReference type="HAMAP-Rule" id="MF_00948"/>
    </source>
</evidence>
<dbReference type="PROSITE" id="PS01014">
    <property type="entry name" value="NUSG"/>
    <property type="match status" value="1"/>
</dbReference>
<dbReference type="InterPro" id="IPR014722">
    <property type="entry name" value="Rib_uL2_dom2"/>
</dbReference>
<dbReference type="InterPro" id="IPR043425">
    <property type="entry name" value="NusG-like"/>
</dbReference>
<evidence type="ECO:0000256" key="1">
    <source>
        <dbReference type="ARBA" id="ARBA00022472"/>
    </source>
</evidence>
<evidence type="ECO:0000256" key="7">
    <source>
        <dbReference type="RuleBase" id="RU000538"/>
    </source>
</evidence>
<dbReference type="InterPro" id="IPR008991">
    <property type="entry name" value="Translation_prot_SH3-like_sf"/>
</dbReference>
<proteinExistence type="inferred from homology"/>
<dbReference type="SUPFAM" id="SSF82679">
    <property type="entry name" value="N-utilization substance G protein NusG, N-terminal domain"/>
    <property type="match status" value="1"/>
</dbReference>
<dbReference type="NCBIfam" id="TIGR00922">
    <property type="entry name" value="nusG"/>
    <property type="match status" value="1"/>
</dbReference>
<dbReference type="FunFam" id="2.30.30.30:FF:000002">
    <property type="entry name" value="Transcription termination/antitermination factor NusG"/>
    <property type="match status" value="1"/>
</dbReference>
<dbReference type="GO" id="GO:0005829">
    <property type="term" value="C:cytosol"/>
    <property type="evidence" value="ECO:0007669"/>
    <property type="project" value="TreeGrafter"/>
</dbReference>
<dbReference type="RefSeq" id="WP_067666128.1">
    <property type="nucleotide sequence ID" value="NZ_FQXG01000017.1"/>
</dbReference>
<dbReference type="InterPro" id="IPR001062">
    <property type="entry name" value="Transcrpt_antiterm_NusG"/>
</dbReference>
<dbReference type="InterPro" id="IPR036735">
    <property type="entry name" value="NGN_dom_sf"/>
</dbReference>
<dbReference type="PANTHER" id="PTHR30265">
    <property type="entry name" value="RHO-INTERACTING TRANSCRIPTION TERMINATION FACTOR NUSG"/>
    <property type="match status" value="1"/>
</dbReference>
<evidence type="ECO:0000313" key="10">
    <source>
        <dbReference type="EMBL" id="SHI28687.1"/>
    </source>
</evidence>
<dbReference type="PANTHER" id="PTHR30265:SF2">
    <property type="entry name" value="TRANSCRIPTION TERMINATION_ANTITERMINATION PROTEIN NUSG"/>
    <property type="match status" value="1"/>
</dbReference>
<feature type="domain" description="NusG-like N-terminal" evidence="8">
    <location>
        <begin position="6"/>
        <end position="115"/>
    </location>
</feature>
<dbReference type="Gene3D" id="3.30.70.940">
    <property type="entry name" value="NusG, N-terminal domain"/>
    <property type="match status" value="1"/>
</dbReference>
<gene>
    <name evidence="5" type="primary">nusG</name>
    <name evidence="10" type="ORF">SAMN02745129_0590</name>
</gene>
<dbReference type="STRING" id="299255.SAMN02745129_0590"/>
<dbReference type="AlphaFoldDB" id="A0A1M5ZWL5"/>